<organism evidence="1 2">
    <name type="scientific">Lepraria neglecta</name>
    <dbReference type="NCBI Taxonomy" id="209136"/>
    <lineage>
        <taxon>Eukaryota</taxon>
        <taxon>Fungi</taxon>
        <taxon>Dikarya</taxon>
        <taxon>Ascomycota</taxon>
        <taxon>Pezizomycotina</taxon>
        <taxon>Lecanoromycetes</taxon>
        <taxon>OSLEUM clade</taxon>
        <taxon>Lecanoromycetidae</taxon>
        <taxon>Lecanorales</taxon>
        <taxon>Lecanorineae</taxon>
        <taxon>Stereocaulaceae</taxon>
        <taxon>Lepraria</taxon>
    </lineage>
</organism>
<keyword evidence="2" id="KW-1185">Reference proteome</keyword>
<evidence type="ECO:0000313" key="2">
    <source>
        <dbReference type="Proteomes" id="UP001276659"/>
    </source>
</evidence>
<comment type="caution">
    <text evidence="1">The sequence shown here is derived from an EMBL/GenBank/DDBJ whole genome shotgun (WGS) entry which is preliminary data.</text>
</comment>
<accession>A0AAD9Z3U5</accession>
<name>A0AAD9Z3U5_9LECA</name>
<dbReference type="Proteomes" id="UP001276659">
    <property type="component" value="Unassembled WGS sequence"/>
</dbReference>
<dbReference type="AlphaFoldDB" id="A0AAD9Z3U5"/>
<proteinExistence type="predicted"/>
<reference evidence="1" key="1">
    <citation type="submission" date="2022-11" db="EMBL/GenBank/DDBJ databases">
        <title>Chromosomal genome sequence assembly and mating type (MAT) locus characterization of the leprose asexual lichenized fungus Lepraria neglecta (Nyl.) Erichsen.</title>
        <authorList>
            <person name="Allen J.L."/>
            <person name="Pfeffer B."/>
        </authorList>
    </citation>
    <scope>NUCLEOTIDE SEQUENCE</scope>
    <source>
        <strain evidence="1">Allen 5258</strain>
    </source>
</reference>
<dbReference type="EMBL" id="JASNWA010000008">
    <property type="protein sequence ID" value="KAK3170820.1"/>
    <property type="molecule type" value="Genomic_DNA"/>
</dbReference>
<protein>
    <submittedName>
        <fullName evidence="1">Uncharacterized protein</fullName>
    </submittedName>
</protein>
<evidence type="ECO:0000313" key="1">
    <source>
        <dbReference type="EMBL" id="KAK3170820.1"/>
    </source>
</evidence>
<sequence>MTGSTEQMTLADSPLERTEHVHQTSYFYTLIPRIVRNKIAPLRKSISAYSLGSQRQAPSVVMHRRAEIEEVHVVTDEPAPESNIDIRRKNARHGLPSDLTDQEIIHLRHALPPPLEEQRQCKAIESQRQNSSILHRSVSTSIILVCLFLRIALPYIKYFLAAAHNYERTHHVTEKALALSMNSADSLGKRSLEIAGTAMDNKIVMGTVQYCVEGICGGLTEGLGEGMRAIEARKDP</sequence>
<gene>
    <name evidence="1" type="ORF">OEA41_002904</name>
</gene>